<dbReference type="AlphaFoldDB" id="D7MQS2"/>
<proteinExistence type="predicted"/>
<accession>D7MQS2</accession>
<dbReference type="EMBL" id="GL348720">
    <property type="protein sequence ID" value="EFH39977.1"/>
    <property type="molecule type" value="Genomic_DNA"/>
</dbReference>
<dbReference type="HOGENOM" id="CLU_1181631_0_0_1"/>
<sequence>MKLPFTIRYTKNLTLNLRFKACILLDDNEARDDKNWMYEYGCTVRCNESVQYLYPPLEEHMYVFEVEADVTSSELVFEFKIKSKNWKIKECGVFQLSEAVTNVHCKKLFLCRTPEPTGLMLVVAAKKNFFAPKIFEICGLRAWNRHEQRVSHGSVRFLPTSNLKSAFIEPNGGHDNKKTWSPRNKNGKEGVKVRPCVLLRSVINISFMKNLAFSPQIAKHYLGYIRGLFSLSHLI</sequence>
<evidence type="ECO:0000313" key="2">
    <source>
        <dbReference type="Proteomes" id="UP000008694"/>
    </source>
</evidence>
<gene>
    <name evidence="1" type="ORF">ARALYDRAFT_683930</name>
</gene>
<protein>
    <submittedName>
        <fullName evidence="1">Predicted protein</fullName>
    </submittedName>
</protein>
<keyword evidence="2" id="KW-1185">Reference proteome</keyword>
<dbReference type="Gramene" id="Al_scaffold_0008_750">
    <property type="protein sequence ID" value="Al_scaffold_0008_750"/>
    <property type="gene ID" value="Al_scaffold_0008_750"/>
</dbReference>
<reference evidence="2" key="1">
    <citation type="journal article" date="2011" name="Nat. Genet.">
        <title>The Arabidopsis lyrata genome sequence and the basis of rapid genome size change.</title>
        <authorList>
            <person name="Hu T.T."/>
            <person name="Pattyn P."/>
            <person name="Bakker E.G."/>
            <person name="Cao J."/>
            <person name="Cheng J.-F."/>
            <person name="Clark R.M."/>
            <person name="Fahlgren N."/>
            <person name="Fawcett J.A."/>
            <person name="Grimwood J."/>
            <person name="Gundlach H."/>
            <person name="Haberer G."/>
            <person name="Hollister J.D."/>
            <person name="Ossowski S."/>
            <person name="Ottilar R.P."/>
            <person name="Salamov A.A."/>
            <person name="Schneeberger K."/>
            <person name="Spannagl M."/>
            <person name="Wang X."/>
            <person name="Yang L."/>
            <person name="Nasrallah M.E."/>
            <person name="Bergelson J."/>
            <person name="Carrington J.C."/>
            <person name="Gaut B.S."/>
            <person name="Schmutz J."/>
            <person name="Mayer K.F.X."/>
            <person name="Van de Peer Y."/>
            <person name="Grigoriev I.V."/>
            <person name="Nordborg M."/>
            <person name="Weigel D."/>
            <person name="Guo Y.-L."/>
        </authorList>
    </citation>
    <scope>NUCLEOTIDE SEQUENCE [LARGE SCALE GENOMIC DNA]</scope>
    <source>
        <strain evidence="2">cv. MN47</strain>
    </source>
</reference>
<evidence type="ECO:0000313" key="1">
    <source>
        <dbReference type="EMBL" id="EFH39977.1"/>
    </source>
</evidence>
<dbReference type="Proteomes" id="UP000008694">
    <property type="component" value="Unassembled WGS sequence"/>
</dbReference>
<organism evidence="2">
    <name type="scientific">Arabidopsis lyrata subsp. lyrata</name>
    <name type="common">Lyre-leaved rock-cress</name>
    <dbReference type="NCBI Taxonomy" id="81972"/>
    <lineage>
        <taxon>Eukaryota</taxon>
        <taxon>Viridiplantae</taxon>
        <taxon>Streptophyta</taxon>
        <taxon>Embryophyta</taxon>
        <taxon>Tracheophyta</taxon>
        <taxon>Spermatophyta</taxon>
        <taxon>Magnoliopsida</taxon>
        <taxon>eudicotyledons</taxon>
        <taxon>Gunneridae</taxon>
        <taxon>Pentapetalae</taxon>
        <taxon>rosids</taxon>
        <taxon>malvids</taxon>
        <taxon>Brassicales</taxon>
        <taxon>Brassicaceae</taxon>
        <taxon>Camelineae</taxon>
        <taxon>Arabidopsis</taxon>
    </lineage>
</organism>
<name>D7MQS2_ARALL</name>